<protein>
    <submittedName>
        <fullName evidence="1">Uncharacterized protein</fullName>
    </submittedName>
</protein>
<proteinExistence type="predicted"/>
<name>A0ABQ4Y8Q3_9ASTR</name>
<accession>A0ABQ4Y8Q3</accession>
<dbReference type="Proteomes" id="UP001151760">
    <property type="component" value="Unassembled WGS sequence"/>
</dbReference>
<reference evidence="1" key="2">
    <citation type="submission" date="2022-01" db="EMBL/GenBank/DDBJ databases">
        <authorList>
            <person name="Yamashiro T."/>
            <person name="Shiraishi A."/>
            <person name="Satake H."/>
            <person name="Nakayama K."/>
        </authorList>
    </citation>
    <scope>NUCLEOTIDE SEQUENCE</scope>
</reference>
<keyword evidence="2" id="KW-1185">Reference proteome</keyword>
<organism evidence="1 2">
    <name type="scientific">Tanacetum coccineum</name>
    <dbReference type="NCBI Taxonomy" id="301880"/>
    <lineage>
        <taxon>Eukaryota</taxon>
        <taxon>Viridiplantae</taxon>
        <taxon>Streptophyta</taxon>
        <taxon>Embryophyta</taxon>
        <taxon>Tracheophyta</taxon>
        <taxon>Spermatophyta</taxon>
        <taxon>Magnoliopsida</taxon>
        <taxon>eudicotyledons</taxon>
        <taxon>Gunneridae</taxon>
        <taxon>Pentapetalae</taxon>
        <taxon>asterids</taxon>
        <taxon>campanulids</taxon>
        <taxon>Asterales</taxon>
        <taxon>Asteraceae</taxon>
        <taxon>Asteroideae</taxon>
        <taxon>Anthemideae</taxon>
        <taxon>Anthemidinae</taxon>
        <taxon>Tanacetum</taxon>
    </lineage>
</organism>
<gene>
    <name evidence="1" type="ORF">Tco_0706143</name>
</gene>
<dbReference type="EMBL" id="BQNB010010144">
    <property type="protein sequence ID" value="GJS73302.1"/>
    <property type="molecule type" value="Genomic_DNA"/>
</dbReference>
<comment type="caution">
    <text evidence="1">The sequence shown here is derived from an EMBL/GenBank/DDBJ whole genome shotgun (WGS) entry which is preliminary data.</text>
</comment>
<reference evidence="1" key="1">
    <citation type="journal article" date="2022" name="Int. J. Mol. Sci.">
        <title>Draft Genome of Tanacetum Coccineum: Genomic Comparison of Closely Related Tanacetum-Family Plants.</title>
        <authorList>
            <person name="Yamashiro T."/>
            <person name="Shiraishi A."/>
            <person name="Nakayama K."/>
            <person name="Satake H."/>
        </authorList>
    </citation>
    <scope>NUCLEOTIDE SEQUENCE</scope>
</reference>
<evidence type="ECO:0000313" key="1">
    <source>
        <dbReference type="EMBL" id="GJS73302.1"/>
    </source>
</evidence>
<evidence type="ECO:0000313" key="2">
    <source>
        <dbReference type="Proteomes" id="UP001151760"/>
    </source>
</evidence>
<sequence length="258" mass="28536">MNNHLGLQSTYVSRKVEGVDNLALTGIVKNNNPDDEDLLHSVAVRMNKMNRKGIPCVTQPLSLTTVGDLEVLTKDIDASKHEELLSGMTNDKRKVVIEALGAMCDLTVTQRASNLHNDDLEVGNNDLWSKLTKERRSGIIDIICNRWDTLLNMQKSALIGDDSLPGKDLTSNPIVQSMNINTKSASYAGAAGASAKYQPTANFNSYLLVADHVFDGVNISIPCKVVEKDSTRFKHTLYGYFIGKRMTFPVVEYYARNN</sequence>